<protein>
    <submittedName>
        <fullName evidence="3">Uncharacterized protein</fullName>
    </submittedName>
</protein>
<proteinExistence type="predicted"/>
<keyword evidence="2" id="KW-0472">Membrane</keyword>
<sequence length="334" mass="36879">MEQLKEPPGNSSTSSQTPKIAADSSSSDATGQAHTGNPDKLEGHGSIHHADPVPRSTRASKAGQEIMSKTKQDAILDAMKSMIGKMSALKEQMHLTRCYIIAQNGTGKPIFRWTHFTGWRKLRTVLDELYIAEGALRSERDKYRGVTLPKTQTAAHLNRGRTLATTITTIVTKNREILEIHELRGWEAAIDRSQLYNVKQKERLKKRVAGELKIFNKYMNLGSAAVYSATDLLEELAIAAYVETEHSSGCMLGDEVDEGEAASDLATDNSRPVARNRRAGFRMSCFCFCISGFFLLTIAAAVSFSVTVHEIETRLTALEMRMNKFDGLHGGNIS</sequence>
<accession>A0A6A5X3R4</accession>
<dbReference type="EMBL" id="ML977557">
    <property type="protein sequence ID" value="KAF2007526.1"/>
    <property type="molecule type" value="Genomic_DNA"/>
</dbReference>
<gene>
    <name evidence="3" type="ORF">P154DRAFT_593016</name>
</gene>
<keyword evidence="2" id="KW-1133">Transmembrane helix</keyword>
<keyword evidence="4" id="KW-1185">Reference proteome</keyword>
<keyword evidence="2" id="KW-0812">Transmembrane</keyword>
<name>A0A6A5X3R4_9PLEO</name>
<evidence type="ECO:0000313" key="4">
    <source>
        <dbReference type="Proteomes" id="UP000799779"/>
    </source>
</evidence>
<evidence type="ECO:0000256" key="1">
    <source>
        <dbReference type="SAM" id="MobiDB-lite"/>
    </source>
</evidence>
<dbReference type="AlphaFoldDB" id="A0A6A5X3R4"/>
<feature type="region of interest" description="Disordered" evidence="1">
    <location>
        <begin position="1"/>
        <end position="66"/>
    </location>
</feature>
<reference evidence="3" key="1">
    <citation type="journal article" date="2020" name="Stud. Mycol.">
        <title>101 Dothideomycetes genomes: a test case for predicting lifestyles and emergence of pathogens.</title>
        <authorList>
            <person name="Haridas S."/>
            <person name="Albert R."/>
            <person name="Binder M."/>
            <person name="Bloem J."/>
            <person name="Labutti K."/>
            <person name="Salamov A."/>
            <person name="Andreopoulos B."/>
            <person name="Baker S."/>
            <person name="Barry K."/>
            <person name="Bills G."/>
            <person name="Bluhm B."/>
            <person name="Cannon C."/>
            <person name="Castanera R."/>
            <person name="Culley D."/>
            <person name="Daum C."/>
            <person name="Ezra D."/>
            <person name="Gonzalez J."/>
            <person name="Henrissat B."/>
            <person name="Kuo A."/>
            <person name="Liang C."/>
            <person name="Lipzen A."/>
            <person name="Lutzoni F."/>
            <person name="Magnuson J."/>
            <person name="Mondo S."/>
            <person name="Nolan M."/>
            <person name="Ohm R."/>
            <person name="Pangilinan J."/>
            <person name="Park H.-J."/>
            <person name="Ramirez L."/>
            <person name="Alfaro M."/>
            <person name="Sun H."/>
            <person name="Tritt A."/>
            <person name="Yoshinaga Y."/>
            <person name="Zwiers L.-H."/>
            <person name="Turgeon B."/>
            <person name="Goodwin S."/>
            <person name="Spatafora J."/>
            <person name="Crous P."/>
            <person name="Grigoriev I."/>
        </authorList>
    </citation>
    <scope>NUCLEOTIDE SEQUENCE</scope>
    <source>
        <strain evidence="3">CBS 123094</strain>
    </source>
</reference>
<organism evidence="3 4">
    <name type="scientific">Amniculicola lignicola CBS 123094</name>
    <dbReference type="NCBI Taxonomy" id="1392246"/>
    <lineage>
        <taxon>Eukaryota</taxon>
        <taxon>Fungi</taxon>
        <taxon>Dikarya</taxon>
        <taxon>Ascomycota</taxon>
        <taxon>Pezizomycotina</taxon>
        <taxon>Dothideomycetes</taxon>
        <taxon>Pleosporomycetidae</taxon>
        <taxon>Pleosporales</taxon>
        <taxon>Amniculicolaceae</taxon>
        <taxon>Amniculicola</taxon>
    </lineage>
</organism>
<evidence type="ECO:0000313" key="3">
    <source>
        <dbReference type="EMBL" id="KAF2007526.1"/>
    </source>
</evidence>
<dbReference type="Proteomes" id="UP000799779">
    <property type="component" value="Unassembled WGS sequence"/>
</dbReference>
<feature type="compositionally biased region" description="Basic and acidic residues" evidence="1">
    <location>
        <begin position="37"/>
        <end position="52"/>
    </location>
</feature>
<feature type="transmembrane region" description="Helical" evidence="2">
    <location>
        <begin position="285"/>
        <end position="306"/>
    </location>
</feature>
<evidence type="ECO:0000256" key="2">
    <source>
        <dbReference type="SAM" id="Phobius"/>
    </source>
</evidence>
<feature type="compositionally biased region" description="Polar residues" evidence="1">
    <location>
        <begin position="9"/>
        <end position="35"/>
    </location>
</feature>